<keyword evidence="1" id="KW-0812">Transmembrane</keyword>
<keyword evidence="1" id="KW-0472">Membrane</keyword>
<dbReference type="EMBL" id="BMMX01000006">
    <property type="protein sequence ID" value="GGK86300.1"/>
    <property type="molecule type" value="Genomic_DNA"/>
</dbReference>
<sequence length="154" mass="15545">MTNTSNRTRPATRRVQLRRIVAGGSATCGATARRIAAVVGATVSALVTWALAGPASGVALSVTSGTDVQHVGPGTVAAAALVTGLAAWALLAVLERRIARPARTWTVVALIVLVVSLVGPLGDGADMASRLVLTGMHLAVAAVLIPGLARTARR</sequence>
<name>A0A8J3BYX9_9ACTN</name>
<comment type="caution">
    <text evidence="2">The sequence shown here is derived from an EMBL/GenBank/DDBJ whole genome shotgun (WGS) entry which is preliminary data.</text>
</comment>
<organism evidence="2 3">
    <name type="scientific">Mangrovihabitans endophyticus</name>
    <dbReference type="NCBI Taxonomy" id="1751298"/>
    <lineage>
        <taxon>Bacteria</taxon>
        <taxon>Bacillati</taxon>
        <taxon>Actinomycetota</taxon>
        <taxon>Actinomycetes</taxon>
        <taxon>Micromonosporales</taxon>
        <taxon>Micromonosporaceae</taxon>
        <taxon>Mangrovihabitans</taxon>
    </lineage>
</organism>
<feature type="transmembrane region" description="Helical" evidence="1">
    <location>
        <begin position="72"/>
        <end position="93"/>
    </location>
</feature>
<gene>
    <name evidence="2" type="ORF">GCM10012284_20680</name>
</gene>
<dbReference type="AlphaFoldDB" id="A0A8J3BYX9"/>
<proteinExistence type="predicted"/>
<feature type="transmembrane region" description="Helical" evidence="1">
    <location>
        <begin position="105"/>
        <end position="122"/>
    </location>
</feature>
<reference evidence="2" key="2">
    <citation type="submission" date="2020-09" db="EMBL/GenBank/DDBJ databases">
        <authorList>
            <person name="Sun Q."/>
            <person name="Zhou Y."/>
        </authorList>
    </citation>
    <scope>NUCLEOTIDE SEQUENCE</scope>
    <source>
        <strain evidence="2">CGMCC 4.7299</strain>
    </source>
</reference>
<evidence type="ECO:0000256" key="1">
    <source>
        <dbReference type="SAM" id="Phobius"/>
    </source>
</evidence>
<dbReference type="InterPro" id="IPR045713">
    <property type="entry name" value="DUF6069"/>
</dbReference>
<protein>
    <submittedName>
        <fullName evidence="2">Uncharacterized protein</fullName>
    </submittedName>
</protein>
<reference evidence="2" key="1">
    <citation type="journal article" date="2014" name="Int. J. Syst. Evol. Microbiol.">
        <title>Complete genome sequence of Corynebacterium casei LMG S-19264T (=DSM 44701T), isolated from a smear-ripened cheese.</title>
        <authorList>
            <consortium name="US DOE Joint Genome Institute (JGI-PGF)"/>
            <person name="Walter F."/>
            <person name="Albersmeier A."/>
            <person name="Kalinowski J."/>
            <person name="Ruckert C."/>
        </authorList>
    </citation>
    <scope>NUCLEOTIDE SEQUENCE</scope>
    <source>
        <strain evidence="2">CGMCC 4.7299</strain>
    </source>
</reference>
<accession>A0A8J3BYX9</accession>
<dbReference type="RefSeq" id="WP_229715725.1">
    <property type="nucleotide sequence ID" value="NZ_BMMX01000006.1"/>
</dbReference>
<keyword evidence="3" id="KW-1185">Reference proteome</keyword>
<feature type="transmembrane region" description="Helical" evidence="1">
    <location>
        <begin position="128"/>
        <end position="149"/>
    </location>
</feature>
<keyword evidence="1" id="KW-1133">Transmembrane helix</keyword>
<feature type="transmembrane region" description="Helical" evidence="1">
    <location>
        <begin position="35"/>
        <end position="52"/>
    </location>
</feature>
<dbReference type="Pfam" id="PF19545">
    <property type="entry name" value="DUF6069"/>
    <property type="match status" value="1"/>
</dbReference>
<evidence type="ECO:0000313" key="2">
    <source>
        <dbReference type="EMBL" id="GGK86300.1"/>
    </source>
</evidence>
<evidence type="ECO:0000313" key="3">
    <source>
        <dbReference type="Proteomes" id="UP000656042"/>
    </source>
</evidence>
<dbReference type="Proteomes" id="UP000656042">
    <property type="component" value="Unassembled WGS sequence"/>
</dbReference>